<gene>
    <name evidence="8" type="ORF">LY71_11159</name>
</gene>
<keyword evidence="3 4" id="KW-0786">Thiamine pyrophosphate</keyword>
<comment type="cofactor">
    <cofactor evidence="1">
        <name>thiamine diphosphate</name>
        <dbReference type="ChEBI" id="CHEBI:58937"/>
    </cofactor>
</comment>
<dbReference type="PROSITE" id="PS00187">
    <property type="entry name" value="TPP_ENZYMES"/>
    <property type="match status" value="1"/>
</dbReference>
<dbReference type="PANTHER" id="PTHR18968:SF13">
    <property type="entry name" value="ACETOLACTATE SYNTHASE CATALYTIC SUBUNIT, MITOCHONDRIAL"/>
    <property type="match status" value="1"/>
</dbReference>
<evidence type="ECO:0000256" key="2">
    <source>
        <dbReference type="ARBA" id="ARBA00007812"/>
    </source>
</evidence>
<dbReference type="CDD" id="cd00568">
    <property type="entry name" value="TPP_enzymes"/>
    <property type="match status" value="1"/>
</dbReference>
<dbReference type="InterPro" id="IPR012000">
    <property type="entry name" value="Thiamin_PyroP_enz_cen_dom"/>
</dbReference>
<dbReference type="Gene3D" id="3.40.50.1220">
    <property type="entry name" value="TPP-binding domain"/>
    <property type="match status" value="1"/>
</dbReference>
<dbReference type="GO" id="GO:0005948">
    <property type="term" value="C:acetolactate synthase complex"/>
    <property type="evidence" value="ECO:0007669"/>
    <property type="project" value="TreeGrafter"/>
</dbReference>
<dbReference type="InterPro" id="IPR029061">
    <property type="entry name" value="THDP-binding"/>
</dbReference>
<protein>
    <submittedName>
        <fullName evidence="8">Acetolactate synthase-1/2/3 large subunit</fullName>
    </submittedName>
</protein>
<accession>A0A2T0TQC0</accession>
<evidence type="ECO:0000259" key="7">
    <source>
        <dbReference type="Pfam" id="PF02776"/>
    </source>
</evidence>
<evidence type="ECO:0000313" key="9">
    <source>
        <dbReference type="Proteomes" id="UP000239210"/>
    </source>
</evidence>
<dbReference type="AlphaFoldDB" id="A0A2T0TQC0"/>
<sequence>MTGTEVSGGQALVAALVAHGVDTVFGIPGTHNLEIYRHLALAGVRHVSPRHEQGAGYAADGYARTSGRPGVAVVTSGPALLNAAAAVGQAWSDSVPVLVVSPGLPLRHPGLGNGLLHETRDQGAAMAAVAAASIRATSVAEIPVAVTQAFAVMTAGRPRPVHLEVPLDVLLETGPAVATRPAAAAPAVPAGPDLAAAAARLAGAARPVLVVGGGARGAAGQVRRVAERLGAPTVTTTNGKGVLPEDHPLSLGAGLQLPAVRDLVADADAVLAVGTELAPSDLWYGPLPLEDRLVRVDVDPVGCVVNAVPTVALVGDAAATLDALLAALPEGGSPDPSAAGRAAGWRARKDADARAEGAEWLPLLAQLADALPRDAVVGADNAMVCYYGALANLATHRPGSFLFPTGFGTLGYGLPAAVGAKVADPGAPVVALLGDGGVMFTLPELAMAADLRLPLPVVVVDNAGYGEIRNEMRDRDDPVHAVDLPSPDLAAVGRALGCHGVTLDGPDGLADAVRRALAANRPTVVHVRHSPPTGEGAAR</sequence>
<dbReference type="GO" id="GO:0003984">
    <property type="term" value="F:acetolactate synthase activity"/>
    <property type="evidence" value="ECO:0007669"/>
    <property type="project" value="TreeGrafter"/>
</dbReference>
<comment type="similarity">
    <text evidence="2 4">Belongs to the TPP enzyme family.</text>
</comment>
<proteinExistence type="inferred from homology"/>
<dbReference type="EMBL" id="PVTG01000011">
    <property type="protein sequence ID" value="PRY47880.1"/>
    <property type="molecule type" value="Genomic_DNA"/>
</dbReference>
<dbReference type="RefSeq" id="WP_211297351.1">
    <property type="nucleotide sequence ID" value="NZ_PVTG01000011.1"/>
</dbReference>
<comment type="caution">
    <text evidence="8">The sequence shown here is derived from an EMBL/GenBank/DDBJ whole genome shotgun (WGS) entry which is preliminary data.</text>
</comment>
<dbReference type="NCBIfam" id="NF005712">
    <property type="entry name" value="PRK07524.1"/>
    <property type="match status" value="1"/>
</dbReference>
<dbReference type="CDD" id="cd07035">
    <property type="entry name" value="TPP_PYR_POX_like"/>
    <property type="match status" value="1"/>
</dbReference>
<feature type="domain" description="Thiamine pyrophosphate enzyme central" evidence="5">
    <location>
        <begin position="194"/>
        <end position="324"/>
    </location>
</feature>
<dbReference type="InterPro" id="IPR029035">
    <property type="entry name" value="DHS-like_NAD/FAD-binding_dom"/>
</dbReference>
<evidence type="ECO:0000256" key="4">
    <source>
        <dbReference type="RuleBase" id="RU362132"/>
    </source>
</evidence>
<dbReference type="SUPFAM" id="SSF52518">
    <property type="entry name" value="Thiamin diphosphate-binding fold (THDP-binding)"/>
    <property type="match status" value="2"/>
</dbReference>
<evidence type="ECO:0000259" key="6">
    <source>
        <dbReference type="Pfam" id="PF02775"/>
    </source>
</evidence>
<feature type="domain" description="Thiamine pyrophosphate enzyme N-terminal TPP-binding" evidence="7">
    <location>
        <begin position="7"/>
        <end position="110"/>
    </location>
</feature>
<dbReference type="InterPro" id="IPR000399">
    <property type="entry name" value="TPP-bd_CS"/>
</dbReference>
<dbReference type="GO" id="GO:0009097">
    <property type="term" value="P:isoleucine biosynthetic process"/>
    <property type="evidence" value="ECO:0007669"/>
    <property type="project" value="TreeGrafter"/>
</dbReference>
<dbReference type="GO" id="GO:0009099">
    <property type="term" value="P:L-valine biosynthetic process"/>
    <property type="evidence" value="ECO:0007669"/>
    <property type="project" value="TreeGrafter"/>
</dbReference>
<dbReference type="Gene3D" id="3.40.50.970">
    <property type="match status" value="2"/>
</dbReference>
<dbReference type="InterPro" id="IPR012001">
    <property type="entry name" value="Thiamin_PyroP_enz_TPP-bd_dom"/>
</dbReference>
<dbReference type="Pfam" id="PF02776">
    <property type="entry name" value="TPP_enzyme_N"/>
    <property type="match status" value="1"/>
</dbReference>
<organism evidence="8 9">
    <name type="scientific">Geodermatophilus tzadiensis</name>
    <dbReference type="NCBI Taxonomy" id="1137988"/>
    <lineage>
        <taxon>Bacteria</taxon>
        <taxon>Bacillati</taxon>
        <taxon>Actinomycetota</taxon>
        <taxon>Actinomycetes</taxon>
        <taxon>Geodermatophilales</taxon>
        <taxon>Geodermatophilaceae</taxon>
        <taxon>Geodermatophilus</taxon>
    </lineage>
</organism>
<dbReference type="GO" id="GO:0030976">
    <property type="term" value="F:thiamine pyrophosphate binding"/>
    <property type="evidence" value="ECO:0007669"/>
    <property type="project" value="InterPro"/>
</dbReference>
<evidence type="ECO:0000256" key="3">
    <source>
        <dbReference type="ARBA" id="ARBA00023052"/>
    </source>
</evidence>
<dbReference type="InterPro" id="IPR045229">
    <property type="entry name" value="TPP_enz"/>
</dbReference>
<dbReference type="PANTHER" id="PTHR18968">
    <property type="entry name" value="THIAMINE PYROPHOSPHATE ENZYMES"/>
    <property type="match status" value="1"/>
</dbReference>
<evidence type="ECO:0000256" key="1">
    <source>
        <dbReference type="ARBA" id="ARBA00001964"/>
    </source>
</evidence>
<evidence type="ECO:0000259" key="5">
    <source>
        <dbReference type="Pfam" id="PF00205"/>
    </source>
</evidence>
<dbReference type="SUPFAM" id="SSF52467">
    <property type="entry name" value="DHS-like NAD/FAD-binding domain"/>
    <property type="match status" value="1"/>
</dbReference>
<keyword evidence="9" id="KW-1185">Reference proteome</keyword>
<dbReference type="Pfam" id="PF02775">
    <property type="entry name" value="TPP_enzyme_C"/>
    <property type="match status" value="1"/>
</dbReference>
<name>A0A2T0TQC0_9ACTN</name>
<feature type="domain" description="Thiamine pyrophosphate enzyme TPP-binding" evidence="6">
    <location>
        <begin position="385"/>
        <end position="527"/>
    </location>
</feature>
<dbReference type="Proteomes" id="UP000239210">
    <property type="component" value="Unassembled WGS sequence"/>
</dbReference>
<dbReference type="GO" id="GO:0000287">
    <property type="term" value="F:magnesium ion binding"/>
    <property type="evidence" value="ECO:0007669"/>
    <property type="project" value="InterPro"/>
</dbReference>
<dbReference type="Pfam" id="PF00205">
    <property type="entry name" value="TPP_enzyme_M"/>
    <property type="match status" value="1"/>
</dbReference>
<reference evidence="8 9" key="1">
    <citation type="submission" date="2018-03" db="EMBL/GenBank/DDBJ databases">
        <title>Genomic Encyclopedia of Archaeal and Bacterial Type Strains, Phase II (KMG-II): from individual species to whole genera.</title>
        <authorList>
            <person name="Goeker M."/>
        </authorList>
    </citation>
    <scope>NUCLEOTIDE SEQUENCE [LARGE SCALE GENOMIC DNA]</scope>
    <source>
        <strain evidence="8 9">DSM 45416</strain>
    </source>
</reference>
<dbReference type="InterPro" id="IPR011766">
    <property type="entry name" value="TPP_enzyme_TPP-bd"/>
</dbReference>
<evidence type="ECO:0000313" key="8">
    <source>
        <dbReference type="EMBL" id="PRY47880.1"/>
    </source>
</evidence>
<dbReference type="GO" id="GO:0050660">
    <property type="term" value="F:flavin adenine dinucleotide binding"/>
    <property type="evidence" value="ECO:0007669"/>
    <property type="project" value="TreeGrafter"/>
</dbReference>